<reference evidence="11 12" key="2">
    <citation type="journal article" date="2011" name="Stand. Genomic Sci.">
        <title>Complete genome sequence of Truepera radiovictrix type strain (RQ-24).</title>
        <authorList>
            <person name="Ivanova N."/>
            <person name="Rohde C."/>
            <person name="Munk C."/>
            <person name="Nolan M."/>
            <person name="Lucas S."/>
            <person name="Del Rio T.G."/>
            <person name="Tice H."/>
            <person name="Deshpande S."/>
            <person name="Cheng J.F."/>
            <person name="Tapia R."/>
            <person name="Han C."/>
            <person name="Goodwin L."/>
            <person name="Pitluck S."/>
            <person name="Liolios K."/>
            <person name="Mavromatis K."/>
            <person name="Mikhailova N."/>
            <person name="Pati A."/>
            <person name="Chen A."/>
            <person name="Palaniappan K."/>
            <person name="Land M."/>
            <person name="Hauser L."/>
            <person name="Chang Y.J."/>
            <person name="Jeffries C.D."/>
            <person name="Brambilla E."/>
            <person name="Rohde M."/>
            <person name="Goker M."/>
            <person name="Tindall B.J."/>
            <person name="Woyke T."/>
            <person name="Bristow J."/>
            <person name="Eisen J.A."/>
            <person name="Markowitz V."/>
            <person name="Hugenholtz P."/>
            <person name="Kyrpides N.C."/>
            <person name="Klenk H.P."/>
            <person name="Lapidus A."/>
        </authorList>
    </citation>
    <scope>NUCLEOTIDE SEQUENCE [LARGE SCALE GENOMIC DNA]</scope>
    <source>
        <strain evidence="12">DSM 17093 / CIP 108686 / LMG 22925 / RQ-24</strain>
    </source>
</reference>
<dbReference type="KEGG" id="tra:Trad_1055"/>
<dbReference type="InterPro" id="IPR014721">
    <property type="entry name" value="Ribsml_uS5_D2-typ_fold_subgr"/>
</dbReference>
<comment type="similarity">
    <text evidence="1 8 9">Belongs to the universal ribosomal protein uS5 family.</text>
</comment>
<dbReference type="Proteomes" id="UP000000379">
    <property type="component" value="Chromosome"/>
</dbReference>
<comment type="function">
    <text evidence="8">Located at the back of the 30S subunit body where it stabilizes the conformation of the head with respect to the body.</text>
</comment>
<dbReference type="GO" id="GO:0015935">
    <property type="term" value="C:small ribosomal subunit"/>
    <property type="evidence" value="ECO:0007669"/>
    <property type="project" value="InterPro"/>
</dbReference>
<dbReference type="PROSITE" id="PS00585">
    <property type="entry name" value="RIBOSOMAL_S5"/>
    <property type="match status" value="1"/>
</dbReference>
<evidence type="ECO:0000256" key="6">
    <source>
        <dbReference type="ARBA" id="ARBA00035255"/>
    </source>
</evidence>
<dbReference type="GO" id="GO:0005737">
    <property type="term" value="C:cytoplasm"/>
    <property type="evidence" value="ECO:0007669"/>
    <property type="project" value="UniProtKB-ARBA"/>
</dbReference>
<dbReference type="InterPro" id="IPR000851">
    <property type="entry name" value="Ribosomal_uS5"/>
</dbReference>
<proteinExistence type="inferred from homology"/>
<dbReference type="GO" id="GO:0003735">
    <property type="term" value="F:structural constituent of ribosome"/>
    <property type="evidence" value="ECO:0007669"/>
    <property type="project" value="UniProtKB-UniRule"/>
</dbReference>
<dbReference type="InterPro" id="IPR013810">
    <property type="entry name" value="Ribosomal_uS5_N"/>
</dbReference>
<dbReference type="Gene3D" id="3.30.160.20">
    <property type="match status" value="1"/>
</dbReference>
<dbReference type="SUPFAM" id="SSF54768">
    <property type="entry name" value="dsRNA-binding domain-like"/>
    <property type="match status" value="1"/>
</dbReference>
<dbReference type="STRING" id="649638.Trad_1055"/>
<dbReference type="GO" id="GO:0006412">
    <property type="term" value="P:translation"/>
    <property type="evidence" value="ECO:0007669"/>
    <property type="project" value="UniProtKB-UniRule"/>
</dbReference>
<reference evidence="12" key="1">
    <citation type="submission" date="2010-05" db="EMBL/GenBank/DDBJ databases">
        <title>The complete genome of Truepera radiovictris DSM 17093.</title>
        <authorList>
            <consortium name="US DOE Joint Genome Institute (JGI-PGF)"/>
            <person name="Lucas S."/>
            <person name="Copeland A."/>
            <person name="Lapidus A."/>
            <person name="Glavina del Rio T."/>
            <person name="Dalin E."/>
            <person name="Tice H."/>
            <person name="Bruce D."/>
            <person name="Goodwin L."/>
            <person name="Pitluck S."/>
            <person name="Kyrpides N."/>
            <person name="Mavromatis K."/>
            <person name="Ovchinnikova G."/>
            <person name="Munk A.C."/>
            <person name="Detter J.C."/>
            <person name="Han C."/>
            <person name="Tapia R."/>
            <person name="Land M."/>
            <person name="Hauser L."/>
            <person name="Markowitz V."/>
            <person name="Cheng J.-F."/>
            <person name="Hugenholtz P."/>
            <person name="Woyke T."/>
            <person name="Wu D."/>
            <person name="Tindall B."/>
            <person name="Pomrenke H.G."/>
            <person name="Brambilla E."/>
            <person name="Klenk H.-P."/>
            <person name="Eisen J.A."/>
        </authorList>
    </citation>
    <scope>NUCLEOTIDE SEQUENCE [LARGE SCALE GENOMIC DNA]</scope>
    <source>
        <strain evidence="12">DSM 17093 / CIP 108686 / LMG 22925 / RQ-24</strain>
    </source>
</reference>
<dbReference type="eggNOG" id="COG0098">
    <property type="taxonomic scope" value="Bacteria"/>
</dbReference>
<comment type="subunit">
    <text evidence="7 8">Part of the 30S ribosomal subunit. Contacts proteins S4 and S8.</text>
</comment>
<evidence type="ECO:0000256" key="5">
    <source>
        <dbReference type="ARBA" id="ARBA00023274"/>
    </source>
</evidence>
<dbReference type="InterPro" id="IPR005712">
    <property type="entry name" value="Ribosomal_uS5_bac-type"/>
</dbReference>
<dbReference type="FunFam" id="3.30.230.10:FF:000002">
    <property type="entry name" value="30S ribosomal protein S5"/>
    <property type="match status" value="1"/>
</dbReference>
<dbReference type="PANTHER" id="PTHR48277:SF1">
    <property type="entry name" value="MITOCHONDRIAL RIBOSOMAL PROTEIN S5"/>
    <property type="match status" value="1"/>
</dbReference>
<dbReference type="EMBL" id="CP002049">
    <property type="protein sequence ID" value="ADI14182.1"/>
    <property type="molecule type" value="Genomic_DNA"/>
</dbReference>
<keyword evidence="3 8" id="KW-0694">RNA-binding</keyword>
<dbReference type="RefSeq" id="WP_013177553.1">
    <property type="nucleotide sequence ID" value="NC_014221.1"/>
</dbReference>
<dbReference type="SUPFAM" id="SSF54211">
    <property type="entry name" value="Ribosomal protein S5 domain 2-like"/>
    <property type="match status" value="1"/>
</dbReference>
<evidence type="ECO:0000256" key="1">
    <source>
        <dbReference type="ARBA" id="ARBA00008945"/>
    </source>
</evidence>
<evidence type="ECO:0000313" key="11">
    <source>
        <dbReference type="EMBL" id="ADI14182.1"/>
    </source>
</evidence>
<feature type="domain" description="S5 DRBM" evidence="10">
    <location>
        <begin position="6"/>
        <end position="69"/>
    </location>
</feature>
<name>D7CVF4_TRURR</name>
<keyword evidence="4 8" id="KW-0689">Ribosomal protein</keyword>
<dbReference type="InterPro" id="IPR005324">
    <property type="entry name" value="Ribosomal_uS5_C"/>
</dbReference>
<sequence length="157" mass="17146">MAETDFEDKVIFIRRTAKTYQGGRRFRFGAMVAIGDRNGRVGIGLGKAKEVPLAVQKGQYVARRNLIEVPIEEPGTIPHEVLGQHGTSRVMLKPAGAGTGVIAGSVPRAIVELAGFRNLLTKELGSRNQTNVAYAVMDGLRQLKTFEEAKREREAAQ</sequence>
<dbReference type="Pfam" id="PF03719">
    <property type="entry name" value="Ribosomal_S5_C"/>
    <property type="match status" value="1"/>
</dbReference>
<dbReference type="InterPro" id="IPR020568">
    <property type="entry name" value="Ribosomal_Su5_D2-typ_SF"/>
</dbReference>
<dbReference type="Gene3D" id="3.30.230.10">
    <property type="match status" value="1"/>
</dbReference>
<dbReference type="OrthoDB" id="9809045at2"/>
<accession>D7CVF4</accession>
<organism evidence="11 12">
    <name type="scientific">Truepera radiovictrix (strain DSM 17093 / CIP 108686 / LMG 22925 / RQ-24)</name>
    <dbReference type="NCBI Taxonomy" id="649638"/>
    <lineage>
        <taxon>Bacteria</taxon>
        <taxon>Thermotogati</taxon>
        <taxon>Deinococcota</taxon>
        <taxon>Deinococci</taxon>
        <taxon>Trueperales</taxon>
        <taxon>Trueperaceae</taxon>
        <taxon>Truepera</taxon>
    </lineage>
</organism>
<evidence type="ECO:0000256" key="2">
    <source>
        <dbReference type="ARBA" id="ARBA00022730"/>
    </source>
</evidence>
<keyword evidence="12" id="KW-1185">Reference proteome</keyword>
<dbReference type="Pfam" id="PF00333">
    <property type="entry name" value="Ribosomal_S5"/>
    <property type="match status" value="1"/>
</dbReference>
<dbReference type="PROSITE" id="PS50881">
    <property type="entry name" value="S5_DSRBD"/>
    <property type="match status" value="1"/>
</dbReference>
<dbReference type="NCBIfam" id="TIGR01021">
    <property type="entry name" value="rpsE_bact"/>
    <property type="match status" value="1"/>
</dbReference>
<protein>
    <recommendedName>
        <fullName evidence="6 8">Small ribosomal subunit protein uS5</fullName>
    </recommendedName>
</protein>
<evidence type="ECO:0000256" key="8">
    <source>
        <dbReference type="HAMAP-Rule" id="MF_01307"/>
    </source>
</evidence>
<comment type="function">
    <text evidence="8">With S4 and S12 plays an important role in translational accuracy.</text>
</comment>
<evidence type="ECO:0000313" key="12">
    <source>
        <dbReference type="Proteomes" id="UP000000379"/>
    </source>
</evidence>
<keyword evidence="2 8" id="KW-0699">rRNA-binding</keyword>
<gene>
    <name evidence="8" type="primary">rpsE</name>
    <name evidence="11" type="ordered locus">Trad_1055</name>
</gene>
<dbReference type="GO" id="GO:0019843">
    <property type="term" value="F:rRNA binding"/>
    <property type="evidence" value="ECO:0007669"/>
    <property type="project" value="UniProtKB-UniRule"/>
</dbReference>
<comment type="domain">
    <text evidence="8">The N-terminal domain interacts with the head of the 30S subunit; the C-terminal domain interacts with the body and contacts protein S4. The interaction surface between S4 and S5 is involved in control of translational fidelity.</text>
</comment>
<dbReference type="InterPro" id="IPR018192">
    <property type="entry name" value="Ribosomal_uS5_N_CS"/>
</dbReference>
<keyword evidence="5 8" id="KW-0687">Ribonucleoprotein</keyword>
<dbReference type="HAMAP" id="MF_01307_B">
    <property type="entry name" value="Ribosomal_uS5_B"/>
    <property type="match status" value="1"/>
</dbReference>
<evidence type="ECO:0000259" key="10">
    <source>
        <dbReference type="PROSITE" id="PS50881"/>
    </source>
</evidence>
<evidence type="ECO:0000256" key="3">
    <source>
        <dbReference type="ARBA" id="ARBA00022884"/>
    </source>
</evidence>
<evidence type="ECO:0000256" key="7">
    <source>
        <dbReference type="ARBA" id="ARBA00062000"/>
    </source>
</evidence>
<dbReference type="PANTHER" id="PTHR48277">
    <property type="entry name" value="MITOCHONDRIAL RIBOSOMAL PROTEIN S5"/>
    <property type="match status" value="1"/>
</dbReference>
<dbReference type="AlphaFoldDB" id="D7CVF4"/>
<dbReference type="HOGENOM" id="CLU_065898_2_2_0"/>
<evidence type="ECO:0000256" key="4">
    <source>
        <dbReference type="ARBA" id="ARBA00022980"/>
    </source>
</evidence>
<evidence type="ECO:0000256" key="9">
    <source>
        <dbReference type="RuleBase" id="RU003823"/>
    </source>
</evidence>